<evidence type="ECO:0000256" key="1">
    <source>
        <dbReference type="PROSITE-ProRule" id="PRU00339"/>
    </source>
</evidence>
<evidence type="ECO:0000313" key="2">
    <source>
        <dbReference type="EMBL" id="KAF0532034.1"/>
    </source>
</evidence>
<dbReference type="Gene3D" id="2.60.120.920">
    <property type="match status" value="1"/>
</dbReference>
<dbReference type="Proteomes" id="UP000439903">
    <property type="component" value="Unassembled WGS sequence"/>
</dbReference>
<reference evidence="2 3" key="1">
    <citation type="journal article" date="2019" name="Environ. Microbiol.">
        <title>At the nexus of three kingdoms: the genome of the mycorrhizal fungus Gigaspora margarita provides insights into plant, endobacterial and fungal interactions.</title>
        <authorList>
            <person name="Venice F."/>
            <person name="Ghignone S."/>
            <person name="Salvioli di Fossalunga A."/>
            <person name="Amselem J."/>
            <person name="Novero M."/>
            <person name="Xianan X."/>
            <person name="Sedzielewska Toro K."/>
            <person name="Morin E."/>
            <person name="Lipzen A."/>
            <person name="Grigoriev I.V."/>
            <person name="Henrissat B."/>
            <person name="Martin F.M."/>
            <person name="Bonfante P."/>
        </authorList>
    </citation>
    <scope>NUCLEOTIDE SEQUENCE [LARGE SCALE GENOMIC DNA]</scope>
    <source>
        <strain evidence="2 3">BEG34</strain>
    </source>
</reference>
<keyword evidence="1" id="KW-0802">TPR repeat</keyword>
<organism evidence="2 3">
    <name type="scientific">Gigaspora margarita</name>
    <dbReference type="NCBI Taxonomy" id="4874"/>
    <lineage>
        <taxon>Eukaryota</taxon>
        <taxon>Fungi</taxon>
        <taxon>Fungi incertae sedis</taxon>
        <taxon>Mucoromycota</taxon>
        <taxon>Glomeromycotina</taxon>
        <taxon>Glomeromycetes</taxon>
        <taxon>Diversisporales</taxon>
        <taxon>Gigasporaceae</taxon>
        <taxon>Gigaspora</taxon>
    </lineage>
</organism>
<evidence type="ECO:0000313" key="3">
    <source>
        <dbReference type="Proteomes" id="UP000439903"/>
    </source>
</evidence>
<keyword evidence="3" id="KW-1185">Reference proteome</keyword>
<comment type="caution">
    <text evidence="2">The sequence shown here is derived from an EMBL/GenBank/DDBJ whole genome shotgun (WGS) entry which is preliminary data.</text>
</comment>
<accession>A0A8H4ATU4</accession>
<dbReference type="Gene3D" id="1.25.40.10">
    <property type="entry name" value="Tetratricopeptide repeat domain"/>
    <property type="match status" value="1"/>
</dbReference>
<dbReference type="OrthoDB" id="25503at2759"/>
<feature type="repeat" description="TPR" evidence="1">
    <location>
        <begin position="125"/>
        <end position="158"/>
    </location>
</feature>
<dbReference type="AlphaFoldDB" id="A0A8H4ATU4"/>
<name>A0A8H4ATU4_GIGMA</name>
<protein>
    <submittedName>
        <fullName evidence="2">SPRY-domain-containing protein</fullName>
    </submittedName>
</protein>
<proteinExistence type="predicted"/>
<dbReference type="InterPro" id="IPR043136">
    <property type="entry name" value="B30.2/SPRY_sf"/>
</dbReference>
<sequence>MDPITMNANNDKSTVLNVDSGVLRINYAGGENSEDAIVRANNPIPSQCEMFYFEVDIINNEKNGIIAIGFCEQSVELNKLPGCAIADDDIDDQLKEKWVKVLKHCNEDTIKDFMDKLNSMEINQKNMLECRAKVYFIIGSYKEALDDLNKLLKMEENSVFALRYRRETYFLLCEQKQSNADLKRLLKKDDKWALQVNEEINGDRR</sequence>
<dbReference type="SUPFAM" id="SSF48452">
    <property type="entry name" value="TPR-like"/>
    <property type="match status" value="1"/>
</dbReference>
<dbReference type="EMBL" id="WTPW01000236">
    <property type="protein sequence ID" value="KAF0532034.1"/>
    <property type="molecule type" value="Genomic_DNA"/>
</dbReference>
<dbReference type="InterPro" id="IPR019734">
    <property type="entry name" value="TPR_rpt"/>
</dbReference>
<gene>
    <name evidence="2" type="ORF">F8M41_011475</name>
</gene>
<dbReference type="PROSITE" id="PS50005">
    <property type="entry name" value="TPR"/>
    <property type="match status" value="1"/>
</dbReference>
<dbReference type="InterPro" id="IPR011990">
    <property type="entry name" value="TPR-like_helical_dom_sf"/>
</dbReference>